<evidence type="ECO:0000313" key="1">
    <source>
        <dbReference type="EMBL" id="VTR95481.1"/>
    </source>
</evidence>
<dbReference type="Proteomes" id="UP000464178">
    <property type="component" value="Chromosome"/>
</dbReference>
<accession>A0A6P2D2G2</accession>
<keyword evidence="2" id="KW-1185">Reference proteome</keyword>
<gene>
    <name evidence="1" type="ORF">SOIL9_22330</name>
</gene>
<reference evidence="1 2" key="1">
    <citation type="submission" date="2019-05" db="EMBL/GenBank/DDBJ databases">
        <authorList>
            <consortium name="Science for Life Laboratories"/>
        </authorList>
    </citation>
    <scope>NUCLEOTIDE SEQUENCE [LARGE SCALE GENOMIC DNA]</scope>
    <source>
        <strain evidence="1">Soil9</strain>
    </source>
</reference>
<proteinExistence type="predicted"/>
<evidence type="ECO:0000313" key="2">
    <source>
        <dbReference type="Proteomes" id="UP000464178"/>
    </source>
</evidence>
<dbReference type="AlphaFoldDB" id="A0A6P2D2G2"/>
<dbReference type="RefSeq" id="WP_261360755.1">
    <property type="nucleotide sequence ID" value="NZ_LR593886.1"/>
</dbReference>
<sequence length="42" mass="4941">MGWEVRHGRRRYLYRNRRVNGKPVKEYIGADDRSGTGVLLAH</sequence>
<dbReference type="KEGG" id="gms:SOIL9_22330"/>
<name>A0A6P2D2G2_9BACT</name>
<evidence type="ECO:0008006" key="3">
    <source>
        <dbReference type="Google" id="ProtNLM"/>
    </source>
</evidence>
<protein>
    <recommendedName>
        <fullName evidence="3">Integrase</fullName>
    </recommendedName>
</protein>
<dbReference type="EMBL" id="LR593886">
    <property type="protein sequence ID" value="VTR95481.1"/>
    <property type="molecule type" value="Genomic_DNA"/>
</dbReference>
<organism evidence="1 2">
    <name type="scientific">Gemmata massiliana</name>
    <dbReference type="NCBI Taxonomy" id="1210884"/>
    <lineage>
        <taxon>Bacteria</taxon>
        <taxon>Pseudomonadati</taxon>
        <taxon>Planctomycetota</taxon>
        <taxon>Planctomycetia</taxon>
        <taxon>Gemmatales</taxon>
        <taxon>Gemmataceae</taxon>
        <taxon>Gemmata</taxon>
    </lineage>
</organism>